<feature type="signal peptide" evidence="1">
    <location>
        <begin position="1"/>
        <end position="26"/>
    </location>
</feature>
<dbReference type="Proteomes" id="UP001056708">
    <property type="component" value="Chromosome"/>
</dbReference>
<gene>
    <name evidence="2" type="ORF">NEA10_11620</name>
</gene>
<evidence type="ECO:0000313" key="2">
    <source>
        <dbReference type="EMBL" id="USR89537.1"/>
    </source>
</evidence>
<evidence type="ECO:0000256" key="1">
    <source>
        <dbReference type="SAM" id="SignalP"/>
    </source>
</evidence>
<reference evidence="2" key="1">
    <citation type="submission" date="2022-06" db="EMBL/GenBank/DDBJ databases">
        <title>Genome sequence of Phormidium yuhuli AB48 isolated from an industrial photobioreactor environment.</title>
        <authorList>
            <person name="Qiu Y."/>
            <person name="Noonan A.J.C."/>
            <person name="Dofher K."/>
            <person name="Koch M."/>
            <person name="Kieft B."/>
            <person name="Lin X."/>
            <person name="Ziels R.M."/>
            <person name="Hallam S.J."/>
        </authorList>
    </citation>
    <scope>NUCLEOTIDE SEQUENCE</scope>
    <source>
        <strain evidence="2">AB48</strain>
    </source>
</reference>
<feature type="chain" id="PRO_5045306868" description="Secreted protein" evidence="1">
    <location>
        <begin position="27"/>
        <end position="183"/>
    </location>
</feature>
<accession>A0ABY5AKA8</accession>
<name>A0ABY5AKA8_9CYAN</name>
<proteinExistence type="predicted"/>
<evidence type="ECO:0008006" key="4">
    <source>
        <dbReference type="Google" id="ProtNLM"/>
    </source>
</evidence>
<evidence type="ECO:0000313" key="3">
    <source>
        <dbReference type="Proteomes" id="UP001056708"/>
    </source>
</evidence>
<organism evidence="2 3">
    <name type="scientific">Phormidium yuhuli AB48</name>
    <dbReference type="NCBI Taxonomy" id="2940671"/>
    <lineage>
        <taxon>Bacteria</taxon>
        <taxon>Bacillati</taxon>
        <taxon>Cyanobacteriota</taxon>
        <taxon>Cyanophyceae</taxon>
        <taxon>Oscillatoriophycideae</taxon>
        <taxon>Oscillatoriales</taxon>
        <taxon>Oscillatoriaceae</taxon>
        <taxon>Phormidium</taxon>
        <taxon>Phormidium yuhuli</taxon>
    </lineage>
</organism>
<dbReference type="RefSeq" id="WP_252660230.1">
    <property type="nucleotide sequence ID" value="NZ_CP098611.1"/>
</dbReference>
<sequence length="183" mass="18881">MKRRLAILASSLVVGVGAIAVAPAQALPIFGTESHHELEDILDGSVGLDDDQELLLMGLSFNLGLSFDGTELLNNPEAMSGLYQGNSVDPNAPPQGMMVYSKGGCSVDAGCGLKAIGLMNTLKCAASGADPEAWARCLQDTDYDAYIAASACTWGSCPGFALTEDGIFACAEPTGLSVFATLN</sequence>
<keyword evidence="1" id="KW-0732">Signal</keyword>
<dbReference type="EMBL" id="CP098611">
    <property type="protein sequence ID" value="USR89537.1"/>
    <property type="molecule type" value="Genomic_DNA"/>
</dbReference>
<keyword evidence="3" id="KW-1185">Reference proteome</keyword>
<protein>
    <recommendedName>
        <fullName evidence="4">Secreted protein</fullName>
    </recommendedName>
</protein>